<name>A0ACA9P212_9GLOM</name>
<feature type="non-terminal residue" evidence="1">
    <location>
        <position position="1"/>
    </location>
</feature>
<feature type="non-terminal residue" evidence="1">
    <location>
        <position position="594"/>
    </location>
</feature>
<sequence>TTEGLIKFLSKQGLELDDDDFNIIRKQKLTGRRFLMLNGDKLMQDEQNAPLLESVYRGELVALHGPRASGKSTRMLQLQDQLNSKGFACIYLSLEQVNIQNVDKFWHTIGTHLHINAPKQIGLDSINSANDFDLAFKKDRWENFVVLLIDEFDRLYFATDDVHSSCLSTLRGIKITKECYAIKSVFAIGPFSILYLKNDFTVSPFNVNEPFQNPNFTMEQVEFLYKEFVDEYKLTIDQEVIEDIYTQTNRHAGLVCLCGRAIFRKLYSKLEKVNGKLHIGIDMWERFSMMSLGDEIIEYQTFIRIKDALLIDDPDTKRAVSFFRSDFLASFGPIYVTEKQRDLALLLTAEGVLIPGNDSGTFEISSPLVRWLILQRIIPRLFPTSPQTEVPYNPSTNTLDVPEVLKQVTCVFDKETIRSRNSFKIAQVLVGNVNHRNVPRESVYDAELYRIMSNWLGGFRITGQWYLKYRASGHINNKYVDIVISRPKHPTIVFELLATATKKELKEHYERALLYDKKLPADETWVIHFTCEENAILEPCWPTKSQLQKDLRVNTNNNTSHVTDVEEFVVRSITNNITLIACFTFHASNDLCSI</sequence>
<gene>
    <name evidence="1" type="ORF">SPELUC_LOCUS10439</name>
</gene>
<accession>A0ACA9P212</accession>
<dbReference type="Proteomes" id="UP000789366">
    <property type="component" value="Unassembled WGS sequence"/>
</dbReference>
<evidence type="ECO:0000313" key="1">
    <source>
        <dbReference type="EMBL" id="CAG8686291.1"/>
    </source>
</evidence>
<protein>
    <submittedName>
        <fullName evidence="1">6922_t:CDS:1</fullName>
    </submittedName>
</protein>
<dbReference type="EMBL" id="CAJVPW010019404">
    <property type="protein sequence ID" value="CAG8686291.1"/>
    <property type="molecule type" value="Genomic_DNA"/>
</dbReference>
<proteinExistence type="predicted"/>
<comment type="caution">
    <text evidence="1">The sequence shown here is derived from an EMBL/GenBank/DDBJ whole genome shotgun (WGS) entry which is preliminary data.</text>
</comment>
<evidence type="ECO:0000313" key="2">
    <source>
        <dbReference type="Proteomes" id="UP000789366"/>
    </source>
</evidence>
<keyword evidence="2" id="KW-1185">Reference proteome</keyword>
<reference evidence="1" key="1">
    <citation type="submission" date="2021-06" db="EMBL/GenBank/DDBJ databases">
        <authorList>
            <person name="Kallberg Y."/>
            <person name="Tangrot J."/>
            <person name="Rosling A."/>
        </authorList>
    </citation>
    <scope>NUCLEOTIDE SEQUENCE</scope>
    <source>
        <strain evidence="1">28 12/20/2015</strain>
    </source>
</reference>
<organism evidence="1 2">
    <name type="scientific">Cetraspora pellucida</name>
    <dbReference type="NCBI Taxonomy" id="1433469"/>
    <lineage>
        <taxon>Eukaryota</taxon>
        <taxon>Fungi</taxon>
        <taxon>Fungi incertae sedis</taxon>
        <taxon>Mucoromycota</taxon>
        <taxon>Glomeromycotina</taxon>
        <taxon>Glomeromycetes</taxon>
        <taxon>Diversisporales</taxon>
        <taxon>Gigasporaceae</taxon>
        <taxon>Cetraspora</taxon>
    </lineage>
</organism>